<evidence type="ECO:0000256" key="8">
    <source>
        <dbReference type="ARBA" id="ARBA00022801"/>
    </source>
</evidence>
<dbReference type="Gene3D" id="3.40.630.10">
    <property type="entry name" value="Zn peptidases"/>
    <property type="match status" value="1"/>
</dbReference>
<evidence type="ECO:0000256" key="7">
    <source>
        <dbReference type="ARBA" id="ARBA00022723"/>
    </source>
</evidence>
<organism evidence="12 13">
    <name type="scientific">Rhodotorula mucilaginosa</name>
    <name type="common">Yeast</name>
    <name type="synonym">Rhodotorula rubra</name>
    <dbReference type="NCBI Taxonomy" id="5537"/>
    <lineage>
        <taxon>Eukaryota</taxon>
        <taxon>Fungi</taxon>
        <taxon>Dikarya</taxon>
        <taxon>Basidiomycota</taxon>
        <taxon>Pucciniomycotina</taxon>
        <taxon>Microbotryomycetes</taxon>
        <taxon>Sporidiobolales</taxon>
        <taxon>Sporidiobolaceae</taxon>
        <taxon>Rhodotorula</taxon>
    </lineage>
</organism>
<evidence type="ECO:0000313" key="12">
    <source>
        <dbReference type="EMBL" id="KAG0655069.1"/>
    </source>
</evidence>
<keyword evidence="7 11" id="KW-0479">Metal-binding</keyword>
<dbReference type="EC" id="3.4.11.21" evidence="4"/>
<reference evidence="12 13" key="1">
    <citation type="submission" date="2020-11" db="EMBL/GenBank/DDBJ databases">
        <title>Kefir isolates.</title>
        <authorList>
            <person name="Marcisauskas S."/>
            <person name="Kim Y."/>
            <person name="Blasche S."/>
        </authorList>
    </citation>
    <scope>NUCLEOTIDE SEQUENCE [LARGE SCALE GENOMIC DNA]</scope>
    <source>
        <strain evidence="12 13">KR</strain>
    </source>
</reference>
<evidence type="ECO:0000256" key="11">
    <source>
        <dbReference type="RuleBase" id="RU004386"/>
    </source>
</evidence>
<evidence type="ECO:0000313" key="13">
    <source>
        <dbReference type="Proteomes" id="UP000777482"/>
    </source>
</evidence>
<gene>
    <name evidence="12" type="ORF">C6P46_001259</name>
</gene>
<comment type="catalytic activity">
    <reaction evidence="1">
        <text>Release of an N-terminal aspartate or glutamate from a peptide, with a preference for aspartate.</text>
        <dbReference type="EC" id="3.4.11.21"/>
    </reaction>
</comment>
<evidence type="ECO:0000256" key="3">
    <source>
        <dbReference type="ARBA" id="ARBA00008290"/>
    </source>
</evidence>
<dbReference type="GO" id="GO:0005737">
    <property type="term" value="C:cytoplasm"/>
    <property type="evidence" value="ECO:0007669"/>
    <property type="project" value="UniProtKB-ARBA"/>
</dbReference>
<evidence type="ECO:0000256" key="6">
    <source>
        <dbReference type="ARBA" id="ARBA00022670"/>
    </source>
</evidence>
<dbReference type="NCBIfam" id="NF002759">
    <property type="entry name" value="PRK02813.1"/>
    <property type="match status" value="1"/>
</dbReference>
<keyword evidence="8 11" id="KW-0378">Hydrolase</keyword>
<dbReference type="EMBL" id="PUHQ01000130">
    <property type="protein sequence ID" value="KAG0655069.1"/>
    <property type="molecule type" value="Genomic_DNA"/>
</dbReference>
<evidence type="ECO:0000256" key="10">
    <source>
        <dbReference type="ARBA" id="ARBA00023049"/>
    </source>
</evidence>
<keyword evidence="9 11" id="KW-0862">Zinc</keyword>
<keyword evidence="13" id="KW-1185">Reference proteome</keyword>
<keyword evidence="10 11" id="KW-0482">Metalloprotease</keyword>
<dbReference type="GO" id="GO:0006508">
    <property type="term" value="P:proteolysis"/>
    <property type="evidence" value="ECO:0007669"/>
    <property type="project" value="UniProtKB-KW"/>
</dbReference>
<keyword evidence="6 11" id="KW-0645">Protease</keyword>
<sequence length="512" mass="55978">MATPESALKPAQAFVEFVNASPTPFHAVHESVVRLERAGFTRLSERDSWAGGKILRGGRYFVTRNQSSIIAFTVPPESDEAEKKPLGISVVGLDAAILNLTAELLKRRNAFCSCHTDSPRFIVKPVSKREKVGYSQVGVETYGGGLWATWMDRDLGIAGRVTVSHGTDKFSSHLVSIAEPILRMPTIAIHLDRNQNEKFFYNTETQQVPILALASKELNRAFVEENNSSAEVSFADPLDISSHHHPVLLHTVARALSEQTGEAITPAQLHDFELSLFDAQPATIGGALNEFIFSPRVDNLFSSFAAVQALVASSQSSAPSDGRVSMIALFDNEEVGSVSAYGAESNFIESVFERVAVALKDENESEAEAFQRTMASSFLLSTDVGHSVHPGFVDKHEENHRPLINAGIAIKSNSKQRYATTSQTVFPLRRVAAEAKVPLQEYLVRNDMGCGSTIGPLVSKIGLRTVDIGAPILSMHSIREMAGVRDMAYLTELFEKFFERFGHVDGLAESLD</sequence>
<dbReference type="GO" id="GO:0008237">
    <property type="term" value="F:metallopeptidase activity"/>
    <property type="evidence" value="ECO:0007669"/>
    <property type="project" value="UniProtKB-KW"/>
</dbReference>
<accession>A0A9P6VU53</accession>
<dbReference type="Proteomes" id="UP000777482">
    <property type="component" value="Unassembled WGS sequence"/>
</dbReference>
<evidence type="ECO:0000256" key="1">
    <source>
        <dbReference type="ARBA" id="ARBA00001335"/>
    </source>
</evidence>
<evidence type="ECO:0000256" key="9">
    <source>
        <dbReference type="ARBA" id="ARBA00022833"/>
    </source>
</evidence>
<dbReference type="OrthoDB" id="9880441at2759"/>
<dbReference type="FunFam" id="2.30.250.10:FF:000001">
    <property type="entry name" value="Aspartyl aminopeptidase 1"/>
    <property type="match status" value="1"/>
</dbReference>
<dbReference type="Gene3D" id="2.30.250.10">
    <property type="entry name" value="Aminopeptidase i, Domain 2"/>
    <property type="match status" value="1"/>
</dbReference>
<dbReference type="AlphaFoldDB" id="A0A9P6VU53"/>
<dbReference type="GO" id="GO:0008270">
    <property type="term" value="F:zinc ion binding"/>
    <property type="evidence" value="ECO:0007669"/>
    <property type="project" value="InterPro"/>
</dbReference>
<dbReference type="InterPro" id="IPR023358">
    <property type="entry name" value="Peptidase_M18_dom2"/>
</dbReference>
<comment type="caution">
    <text evidence="12">The sequence shown here is derived from an EMBL/GenBank/DDBJ whole genome shotgun (WGS) entry which is preliminary data.</text>
</comment>
<dbReference type="PANTHER" id="PTHR28570">
    <property type="entry name" value="ASPARTYL AMINOPEPTIDASE"/>
    <property type="match status" value="1"/>
</dbReference>
<dbReference type="SUPFAM" id="SSF53187">
    <property type="entry name" value="Zn-dependent exopeptidases"/>
    <property type="match status" value="1"/>
</dbReference>
<keyword evidence="5 11" id="KW-0031">Aminopeptidase</keyword>
<dbReference type="InterPro" id="IPR001948">
    <property type="entry name" value="Peptidase_M18"/>
</dbReference>
<proteinExistence type="inferred from homology"/>
<dbReference type="PANTHER" id="PTHR28570:SF3">
    <property type="entry name" value="ASPARTYL AMINOPEPTIDASE"/>
    <property type="match status" value="1"/>
</dbReference>
<dbReference type="GO" id="GO:0004177">
    <property type="term" value="F:aminopeptidase activity"/>
    <property type="evidence" value="ECO:0007669"/>
    <property type="project" value="UniProtKB-KW"/>
</dbReference>
<dbReference type="PRINTS" id="PR00932">
    <property type="entry name" value="AMINO1PTASE"/>
</dbReference>
<evidence type="ECO:0000256" key="2">
    <source>
        <dbReference type="ARBA" id="ARBA00001947"/>
    </source>
</evidence>
<comment type="similarity">
    <text evidence="3 11">Belongs to the peptidase M18 family.</text>
</comment>
<comment type="cofactor">
    <cofactor evidence="2">
        <name>Zn(2+)</name>
        <dbReference type="ChEBI" id="CHEBI:29105"/>
    </cofactor>
</comment>
<evidence type="ECO:0000256" key="5">
    <source>
        <dbReference type="ARBA" id="ARBA00022438"/>
    </source>
</evidence>
<protein>
    <recommendedName>
        <fullName evidence="4">aspartyl aminopeptidase</fullName>
        <ecNumber evidence="4">3.4.11.21</ecNumber>
    </recommendedName>
</protein>
<dbReference type="SUPFAM" id="SSF101821">
    <property type="entry name" value="Aminopeptidase/glucanase lid domain"/>
    <property type="match status" value="1"/>
</dbReference>
<evidence type="ECO:0000256" key="4">
    <source>
        <dbReference type="ARBA" id="ARBA00011965"/>
    </source>
</evidence>
<dbReference type="CDD" id="cd05658">
    <property type="entry name" value="M18_DAP"/>
    <property type="match status" value="1"/>
</dbReference>
<dbReference type="Pfam" id="PF02127">
    <property type="entry name" value="Peptidase_M18"/>
    <property type="match status" value="2"/>
</dbReference>
<name>A0A9P6VU53_RHOMI</name>